<gene>
    <name evidence="4" type="ORF">HK097_011478</name>
</gene>
<dbReference type="AlphaFoldDB" id="A0AAD5X8I8"/>
<comment type="similarity">
    <text evidence="1">Belongs to the cyclin family.</text>
</comment>
<dbReference type="GO" id="GO:0006357">
    <property type="term" value="P:regulation of transcription by RNA polymerase II"/>
    <property type="evidence" value="ECO:0007669"/>
    <property type="project" value="InterPro"/>
</dbReference>
<feature type="compositionally biased region" description="Basic and acidic residues" evidence="2">
    <location>
        <begin position="351"/>
        <end position="375"/>
    </location>
</feature>
<dbReference type="CDD" id="cd20525">
    <property type="entry name" value="CYCLIN_CCNH_rpt2"/>
    <property type="match status" value="1"/>
</dbReference>
<dbReference type="InterPro" id="IPR013763">
    <property type="entry name" value="Cyclin-like_dom"/>
</dbReference>
<comment type="caution">
    <text evidence="4">The sequence shown here is derived from an EMBL/GenBank/DDBJ whole genome shotgun (WGS) entry which is preliminary data.</text>
</comment>
<protein>
    <recommendedName>
        <fullName evidence="3">Cyclin-like domain-containing protein</fullName>
    </recommendedName>
</protein>
<organism evidence="4 5">
    <name type="scientific">Rhizophlyctis rosea</name>
    <dbReference type="NCBI Taxonomy" id="64517"/>
    <lineage>
        <taxon>Eukaryota</taxon>
        <taxon>Fungi</taxon>
        <taxon>Fungi incertae sedis</taxon>
        <taxon>Chytridiomycota</taxon>
        <taxon>Chytridiomycota incertae sedis</taxon>
        <taxon>Chytridiomycetes</taxon>
        <taxon>Rhizophlyctidales</taxon>
        <taxon>Rhizophlyctidaceae</taxon>
        <taxon>Rhizophlyctis</taxon>
    </lineage>
</organism>
<dbReference type="Proteomes" id="UP001212841">
    <property type="component" value="Unassembled WGS sequence"/>
</dbReference>
<dbReference type="EMBL" id="JADGJD010000095">
    <property type="protein sequence ID" value="KAJ3055103.1"/>
    <property type="molecule type" value="Genomic_DNA"/>
</dbReference>
<proteinExistence type="inferred from homology"/>
<keyword evidence="1" id="KW-0195">Cyclin</keyword>
<evidence type="ECO:0000313" key="5">
    <source>
        <dbReference type="Proteomes" id="UP001212841"/>
    </source>
</evidence>
<accession>A0AAD5X8I8</accession>
<sequence length="381" mass="44128">MTNPPPDTRPVPKEPYEESSQYKRWYLSAAKLTEIRKYVTEDAVNRAKNAWEEEYKLRAAQDGNTSPASVDDIQFITSEDQLVYCRFYETKVVDYCRAFKLDHDVQATAIAFFKRFFLINSILEHDAKLLLQTCVFLATKVENNFAREGHFDAFAKKVPKWPTLDEMLELEFSLSKGIRFDLKIQHPYLAIDGTFLDLQTYIQHTHPQPDRRTVFIRAIYAAHPIATTYADAAVRSDLVFTAMPSQIGLACWVGAVKRDANDGISRIGLGETNMEGELERFISARFVNLSPAEIADFKSRLDSIVEEIIDQMEFQRDKNRDKLAATEVDRKLNLCRNPEVVSTSLVFKERERREEEEKERRKKEKYEKVREREEEMAGVLG</sequence>
<dbReference type="SUPFAM" id="SSF47954">
    <property type="entry name" value="Cyclin-like"/>
    <property type="match status" value="2"/>
</dbReference>
<evidence type="ECO:0000259" key="3">
    <source>
        <dbReference type="SMART" id="SM00385"/>
    </source>
</evidence>
<evidence type="ECO:0000256" key="2">
    <source>
        <dbReference type="SAM" id="MobiDB-lite"/>
    </source>
</evidence>
<evidence type="ECO:0000256" key="1">
    <source>
        <dbReference type="RuleBase" id="RU000383"/>
    </source>
</evidence>
<dbReference type="SMART" id="SM00385">
    <property type="entry name" value="CYCLIN"/>
    <property type="match status" value="1"/>
</dbReference>
<feature type="region of interest" description="Disordered" evidence="2">
    <location>
        <begin position="351"/>
        <end position="381"/>
    </location>
</feature>
<dbReference type="InterPro" id="IPR043198">
    <property type="entry name" value="Cyclin/Ssn8"/>
</dbReference>
<dbReference type="Pfam" id="PF00134">
    <property type="entry name" value="Cyclin_N"/>
    <property type="match status" value="1"/>
</dbReference>
<dbReference type="GO" id="GO:0016538">
    <property type="term" value="F:cyclin-dependent protein serine/threonine kinase regulator activity"/>
    <property type="evidence" value="ECO:0007669"/>
    <property type="project" value="InterPro"/>
</dbReference>
<evidence type="ECO:0000313" key="4">
    <source>
        <dbReference type="EMBL" id="KAJ3055103.1"/>
    </source>
</evidence>
<keyword evidence="5" id="KW-1185">Reference proteome</keyword>
<dbReference type="PANTHER" id="PTHR10026">
    <property type="entry name" value="CYCLIN"/>
    <property type="match status" value="1"/>
</dbReference>
<dbReference type="InterPro" id="IPR006671">
    <property type="entry name" value="Cyclin_N"/>
</dbReference>
<feature type="domain" description="Cyclin-like" evidence="3">
    <location>
        <begin position="90"/>
        <end position="176"/>
    </location>
</feature>
<dbReference type="InterPro" id="IPR036915">
    <property type="entry name" value="Cyclin-like_sf"/>
</dbReference>
<name>A0AAD5X8I8_9FUNG</name>
<reference evidence="4" key="1">
    <citation type="submission" date="2020-05" db="EMBL/GenBank/DDBJ databases">
        <title>Phylogenomic resolution of chytrid fungi.</title>
        <authorList>
            <person name="Stajich J.E."/>
            <person name="Amses K."/>
            <person name="Simmons R."/>
            <person name="Seto K."/>
            <person name="Myers J."/>
            <person name="Bonds A."/>
            <person name="Quandt C.A."/>
            <person name="Barry K."/>
            <person name="Liu P."/>
            <person name="Grigoriev I."/>
            <person name="Longcore J.E."/>
            <person name="James T.Y."/>
        </authorList>
    </citation>
    <scope>NUCLEOTIDE SEQUENCE</scope>
    <source>
        <strain evidence="4">JEL0318</strain>
    </source>
</reference>
<dbReference type="Gene3D" id="1.10.472.10">
    <property type="entry name" value="Cyclin-like"/>
    <property type="match status" value="2"/>
</dbReference>
<dbReference type="CDD" id="cd20524">
    <property type="entry name" value="CYCLIN_CCNH_rpt1"/>
    <property type="match status" value="1"/>
</dbReference>